<feature type="region of interest" description="Disordered" evidence="8">
    <location>
        <begin position="1248"/>
        <end position="1273"/>
    </location>
</feature>
<evidence type="ECO:0000259" key="9">
    <source>
        <dbReference type="Pfam" id="PF07989"/>
    </source>
</evidence>
<feature type="compositionally biased region" description="Low complexity" evidence="8">
    <location>
        <begin position="1550"/>
        <end position="1563"/>
    </location>
</feature>
<organism evidence="11 12">
    <name type="scientific">Gekko japonicus</name>
    <name type="common">Schlegel's Japanese gecko</name>
    <dbReference type="NCBI Taxonomy" id="146911"/>
    <lineage>
        <taxon>Eukaryota</taxon>
        <taxon>Metazoa</taxon>
        <taxon>Chordata</taxon>
        <taxon>Craniata</taxon>
        <taxon>Vertebrata</taxon>
        <taxon>Euteleostomi</taxon>
        <taxon>Lepidosauria</taxon>
        <taxon>Squamata</taxon>
        <taxon>Bifurcata</taxon>
        <taxon>Gekkota</taxon>
        <taxon>Gekkonidae</taxon>
        <taxon>Gekkoninae</taxon>
        <taxon>Gekko</taxon>
    </lineage>
</organism>
<evidence type="ECO:0000313" key="12">
    <source>
        <dbReference type="RefSeq" id="XP_015278052.1"/>
    </source>
</evidence>
<feature type="coiled-coil region" evidence="7">
    <location>
        <begin position="781"/>
        <end position="904"/>
    </location>
</feature>
<proteinExistence type="predicted"/>
<protein>
    <submittedName>
        <fullName evidence="12">Myomegalin</fullName>
    </submittedName>
</protein>
<evidence type="ECO:0000256" key="2">
    <source>
        <dbReference type="ARBA" id="ARBA00004555"/>
    </source>
</evidence>
<evidence type="ECO:0000256" key="8">
    <source>
        <dbReference type="SAM" id="MobiDB-lite"/>
    </source>
</evidence>
<dbReference type="InterPro" id="IPR012943">
    <property type="entry name" value="Cnn_1N"/>
</dbReference>
<keyword evidence="7" id="KW-0175">Coiled coil</keyword>
<feature type="domain" description="Centrosomin N-terminal motif 1" evidence="9">
    <location>
        <begin position="8"/>
        <end position="76"/>
    </location>
</feature>
<dbReference type="PANTHER" id="PTHR46501:SF2">
    <property type="entry name" value="MYOMEGALIN"/>
    <property type="match status" value="1"/>
</dbReference>
<feature type="region of interest" description="Disordered" evidence="8">
    <location>
        <begin position="1937"/>
        <end position="1957"/>
    </location>
</feature>
<dbReference type="PANTHER" id="PTHR46501">
    <property type="entry name" value="MYOMEGALIN"/>
    <property type="match status" value="1"/>
</dbReference>
<evidence type="ECO:0000256" key="4">
    <source>
        <dbReference type="ARBA" id="ARBA00022553"/>
    </source>
</evidence>
<feature type="compositionally biased region" description="Polar residues" evidence="8">
    <location>
        <begin position="1617"/>
        <end position="1634"/>
    </location>
</feature>
<feature type="compositionally biased region" description="Basic and acidic residues" evidence="8">
    <location>
        <begin position="716"/>
        <end position="728"/>
    </location>
</feature>
<keyword evidence="11" id="KW-1185">Reference proteome</keyword>
<feature type="compositionally biased region" description="Acidic residues" evidence="8">
    <location>
        <begin position="1071"/>
        <end position="1080"/>
    </location>
</feature>
<reference evidence="12" key="1">
    <citation type="submission" date="2025-08" db="UniProtKB">
        <authorList>
            <consortium name="RefSeq"/>
        </authorList>
    </citation>
    <scope>IDENTIFICATION</scope>
</reference>
<keyword evidence="4" id="KW-0597">Phosphoprotein</keyword>
<feature type="compositionally biased region" description="Low complexity" evidence="8">
    <location>
        <begin position="963"/>
        <end position="973"/>
    </location>
</feature>
<feature type="compositionally biased region" description="Polar residues" evidence="8">
    <location>
        <begin position="1313"/>
        <end position="1342"/>
    </location>
</feature>
<feature type="region of interest" description="Disordered" evidence="8">
    <location>
        <begin position="1313"/>
        <end position="1375"/>
    </location>
</feature>
<dbReference type="Pfam" id="PF23246">
    <property type="entry name" value="CC_CDK5RAP2"/>
    <property type="match status" value="1"/>
</dbReference>
<feature type="compositionally biased region" description="Basic and acidic residues" evidence="8">
    <location>
        <begin position="1081"/>
        <end position="1095"/>
    </location>
</feature>
<dbReference type="Proteomes" id="UP000694871">
    <property type="component" value="Unplaced"/>
</dbReference>
<name>A0ABM1KWG5_GEKJA</name>
<gene>
    <name evidence="12" type="primary">LOC107119940</name>
</gene>
<dbReference type="Pfam" id="PF07989">
    <property type="entry name" value="Cnn_1N"/>
    <property type="match status" value="1"/>
</dbReference>
<feature type="coiled-coil region" evidence="7">
    <location>
        <begin position="571"/>
        <end position="649"/>
    </location>
</feature>
<feature type="domain" description="CDK5 regulatory subunit-associated protein 2/Myomegalin coiled coil" evidence="10">
    <location>
        <begin position="798"/>
        <end position="920"/>
    </location>
</feature>
<evidence type="ECO:0000256" key="5">
    <source>
        <dbReference type="ARBA" id="ARBA00023034"/>
    </source>
</evidence>
<feature type="coiled-coil region" evidence="7">
    <location>
        <begin position="41"/>
        <end position="201"/>
    </location>
</feature>
<feature type="compositionally biased region" description="Polar residues" evidence="8">
    <location>
        <begin position="1539"/>
        <end position="1549"/>
    </location>
</feature>
<feature type="region of interest" description="Disordered" evidence="8">
    <location>
        <begin position="952"/>
        <end position="978"/>
    </location>
</feature>
<feature type="coiled-coil region" evidence="7">
    <location>
        <begin position="243"/>
        <end position="291"/>
    </location>
</feature>
<feature type="region of interest" description="Disordered" evidence="8">
    <location>
        <begin position="1535"/>
        <end position="1652"/>
    </location>
</feature>
<feature type="coiled-coil region" evidence="7">
    <location>
        <begin position="2150"/>
        <end position="2177"/>
    </location>
</feature>
<evidence type="ECO:0000256" key="1">
    <source>
        <dbReference type="ARBA" id="ARBA00004245"/>
    </source>
</evidence>
<evidence type="ECO:0000256" key="7">
    <source>
        <dbReference type="SAM" id="Coils"/>
    </source>
</evidence>
<evidence type="ECO:0000256" key="3">
    <source>
        <dbReference type="ARBA" id="ARBA00022490"/>
    </source>
</evidence>
<accession>A0ABM1KWG5</accession>
<dbReference type="GeneID" id="107119940"/>
<comment type="subcellular location">
    <subcellularLocation>
        <location evidence="1">Cytoplasm</location>
        <location evidence="1">Cytoskeleton</location>
    </subcellularLocation>
    <subcellularLocation>
        <location evidence="2">Golgi apparatus</location>
    </subcellularLocation>
</comment>
<feature type="coiled-coil region" evidence="7">
    <location>
        <begin position="1858"/>
        <end position="1906"/>
    </location>
</feature>
<evidence type="ECO:0000256" key="6">
    <source>
        <dbReference type="ARBA" id="ARBA00023212"/>
    </source>
</evidence>
<feature type="compositionally biased region" description="Basic and acidic residues" evidence="8">
    <location>
        <begin position="1761"/>
        <end position="1774"/>
    </location>
</feature>
<dbReference type="RefSeq" id="XP_015278052.1">
    <property type="nucleotide sequence ID" value="XM_015422566.1"/>
</dbReference>
<feature type="compositionally biased region" description="Basic and acidic residues" evidence="8">
    <location>
        <begin position="1250"/>
        <end position="1261"/>
    </location>
</feature>
<evidence type="ECO:0000313" key="11">
    <source>
        <dbReference type="Proteomes" id="UP000694871"/>
    </source>
</evidence>
<dbReference type="InterPro" id="IPR056273">
    <property type="entry name" value="CDK5RAP2_MYOME_CC"/>
</dbReference>
<evidence type="ECO:0000259" key="10">
    <source>
        <dbReference type="Pfam" id="PF23246"/>
    </source>
</evidence>
<feature type="coiled-coil region" evidence="7">
    <location>
        <begin position="1005"/>
        <end position="1039"/>
    </location>
</feature>
<sequence>MSNGYRTLSQHLNDLKKENFSLKLRIYFLEERMQQKYEATRDDVYRRNIELKVEVESLKKELQEKQQNLDKAWEAAESLSVQNEAEICHQQEAERACESLEKKIQLLQEEAQSARTEVERMSALAEAEKERCLELSKQLTEYSKKQDETRERTNAYNVTLAEKDKRIEELTWQLNDKEKLLMLLSREKQNLLHRLNKIQEMEVQNSWEDQQQLTWCDSSTGKQASDFSNAELLEKIHHFDANNTLLQEKLNEMDFELKSAQQTSQRQDHKIQNLNETLKSKEIESEELYRVIEGQNETITKLQDILHRTQLGQLQVSEGASSSQQKQQMALLELQNTLFLTQLEAQQMQRARQQKERQLAEEKRATQLLETWLQEEQQQKEAAWKHNWELRATLQQLQTELQNKNWQCWTLEREKSLAIKGQEQKIKQLNYCLAYKEQLVQECKELLQYHQNLDKSPASAAAVMVQKLQQRIKDRDAALEQAVDEKFHVLEEKEQELQRLHWSLREREHDLEGLRRILSDNETTIQGLESMLKAKGLEMEQLSATCRNFQWLKEEVEAKAQSWQAEQAGIIQQLRTTLHERNKEVEALSAALQCKLGPGQRDIVEELCFRLQQKERVIQELLNDKNRQAEEQKAEIQSLLQAMSAKQQQSCSSSEKMAQALIERSCELQVLHQQLMGQIPGRKAEGSPARLSQEGQPSKALKQGRSDENITTAIPKGKDNASKKEKGVSESTAGLEKELSSVKDELELLARKERESRLELSALQSVVVSQEEELQVQASDVESLTRSIQIKEELIKDLQMQLVDPEEMPAMERLTQEVLMLREKVAQGESQGQEVAGNRKHQLLLLLEELAAEKNQLNEALQTEKQLYNTLVKFHAPPDSTGQEQTLQAELEGARALHRRLEEALGRTLERLLRLDSLDTNGDILPCPVLMQQNYTVLAVTEDTEDASTEFTDSIEEEEAAHRAAQQQQQQQQNLKEDAADIRMGHSSCPTPASSALERSLQEELLRARSETQQVLEQKKKLEEELQDLKRQIEDSGFSSVSHFRKALLSLCLENAELKEQIGEATLSEGWENEDENEDEKDPRPEARKRQEKLSTTETVIGLPKEPLVSNSQEGEVIFKPHVTASMETKELQMAKGLLLQKGDPQWHRLQPQCVDVGAVHSSTDTQVHTLSRGFWQHFMEPAQQLRSELTRCRQQCRDLQDKLLVSETAVQARMAQLEHYQALLSEPGVQQDNKQVQVDLQDLGYETCGKSENEADREEATSPECEEDDVFNENPESWKKLLGSPPNKLAKQEAFLGCSQYDGSSALSQHTQGLKAQLQSSSRAVQNPLSHGRSISTSSDYASGAEHPLKLKQDYTLGSSPSHSMTDEDEGWHSDSLGSLCPKTLQSSKDLARLIQRVSLLEAHLDDTRPEELKHTTSMGKYDSLVQAQARELSHLRQTIREGQGVSRMLSQHFRDAIKSFEELLSGNSIDYFLGQSFREQLAQGNQLAGRLARKLSSRSGLNTEDKSGHELLALRLSKKLQAKDQTIKTLQAKLQGHSVTPSPNHTISEPPSSGSSTSFLSDGMEGCSDMEDVGDQEAPRESQPYRHLDAGLGNYSEKASAPPSHPAPAAPPESVQKNFSLPASLHPSQIPGQASAGFHPDSSSKPSSYPLAPFASGPGSCLPFGCPAATAPLLGCCGTPGFSLANAQQELQMLQKQLGESISASALSPAKPELPTGLFAMGSPAYGSKHCPQADHCVPRSLHVQNSANWNKNAGEAPGESRDTRNTPHLREPQRGLVCGSLPSCSSACLAGPRPSDASLLQEHLVEIQILGQRLAESIFNNNRLREQLEASLVSMAKSNEWGHLQEALLASHSKLQDGEVELERQRAEQQRLQEEVRGKQQDLVQLQEECLALQRDNLSLQHRAMLLHQQCEENQLLFKALQAELCVREVPGGPMQRADSACRRDGRSMGSAPSVGGDLLQEARALRSQLAQAVQANCILQQQLEKQYSPGAGTALQGLGMSSSVYRWQHSQDLTLSPPVRDVGMSSSPLFPPVPVSLPFLQANREAQGKYPRNDSGNDTHKLETHAISHIEDYSTLKQQILDGKILVGKMASLLKSGQEPQDSRGFRPGGIRQLLVNTNSLHQTLEKAASLLSLFWIAVLPVPHVSAQTQQAKQSMKEEIQVLRAKLAEQEIRLQQAGRYKDSMENFLLAHLTRTHAVLKKARTNLEGMSEPATFSPLCDAVLA</sequence>
<dbReference type="InterPro" id="IPR052593">
    <property type="entry name" value="MT-associated_AKAP9-binding"/>
</dbReference>
<keyword evidence="5" id="KW-0333">Golgi apparatus</keyword>
<feature type="coiled-coil region" evidence="7">
    <location>
        <begin position="465"/>
        <end position="510"/>
    </location>
</feature>
<feature type="region of interest" description="Disordered" evidence="8">
    <location>
        <begin position="1752"/>
        <end position="1774"/>
    </location>
</feature>
<feature type="region of interest" description="Disordered" evidence="8">
    <location>
        <begin position="1065"/>
        <end position="1100"/>
    </location>
</feature>
<feature type="region of interest" description="Disordered" evidence="8">
    <location>
        <begin position="680"/>
        <end position="736"/>
    </location>
</feature>
<keyword evidence="3" id="KW-0963">Cytoplasm</keyword>
<feature type="compositionally biased region" description="Basic and acidic residues" evidence="8">
    <location>
        <begin position="1579"/>
        <end position="1591"/>
    </location>
</feature>
<keyword evidence="6" id="KW-0206">Cytoskeleton</keyword>